<dbReference type="InterPro" id="IPR036259">
    <property type="entry name" value="MFS_trans_sf"/>
</dbReference>
<evidence type="ECO:0000256" key="6">
    <source>
        <dbReference type="SAM" id="Phobius"/>
    </source>
</evidence>
<evidence type="ECO:0000256" key="1">
    <source>
        <dbReference type="ARBA" id="ARBA00004651"/>
    </source>
</evidence>
<keyword evidence="2 6" id="KW-0812">Transmembrane</keyword>
<feature type="transmembrane region" description="Helical" evidence="6">
    <location>
        <begin position="425"/>
        <end position="445"/>
    </location>
</feature>
<feature type="transmembrane region" description="Helical" evidence="6">
    <location>
        <begin position="105"/>
        <end position="128"/>
    </location>
</feature>
<evidence type="ECO:0000256" key="5">
    <source>
        <dbReference type="SAM" id="MobiDB-lite"/>
    </source>
</evidence>
<evidence type="ECO:0000313" key="9">
    <source>
        <dbReference type="Proteomes" id="UP000236723"/>
    </source>
</evidence>
<dbReference type="CDD" id="cd17339">
    <property type="entry name" value="MFS_NIMT_CynX_like"/>
    <property type="match status" value="1"/>
</dbReference>
<dbReference type="GO" id="GO:0022857">
    <property type="term" value="F:transmembrane transporter activity"/>
    <property type="evidence" value="ECO:0007669"/>
    <property type="project" value="InterPro"/>
</dbReference>
<dbReference type="InterPro" id="IPR020846">
    <property type="entry name" value="MFS_dom"/>
</dbReference>
<feature type="compositionally biased region" description="Polar residues" evidence="5">
    <location>
        <begin position="206"/>
        <end position="221"/>
    </location>
</feature>
<dbReference type="PANTHER" id="PTHR23523:SF2">
    <property type="entry name" value="2-NITROIMIDAZOLE TRANSPORTER"/>
    <property type="match status" value="1"/>
</dbReference>
<keyword evidence="4 6" id="KW-0472">Membrane</keyword>
<dbReference type="Gene3D" id="1.20.1250.20">
    <property type="entry name" value="MFS general substrate transporter like domains"/>
    <property type="match status" value="1"/>
</dbReference>
<evidence type="ECO:0000256" key="3">
    <source>
        <dbReference type="ARBA" id="ARBA00022989"/>
    </source>
</evidence>
<dbReference type="InterPro" id="IPR052524">
    <property type="entry name" value="MFS_Cyanate_Porter"/>
</dbReference>
<dbReference type="PROSITE" id="PS50850">
    <property type="entry name" value="MFS"/>
    <property type="match status" value="1"/>
</dbReference>
<dbReference type="Proteomes" id="UP000236723">
    <property type="component" value="Unassembled WGS sequence"/>
</dbReference>
<dbReference type="PANTHER" id="PTHR23523">
    <property type="match status" value="1"/>
</dbReference>
<feature type="transmembrane region" description="Helical" evidence="6">
    <location>
        <begin position="81"/>
        <end position="99"/>
    </location>
</feature>
<feature type="region of interest" description="Disordered" evidence="5">
    <location>
        <begin position="456"/>
        <end position="490"/>
    </location>
</feature>
<feature type="transmembrane region" description="Helical" evidence="6">
    <location>
        <begin position="398"/>
        <end position="419"/>
    </location>
</feature>
<evidence type="ECO:0000313" key="8">
    <source>
        <dbReference type="EMBL" id="SEG82802.1"/>
    </source>
</evidence>
<feature type="transmembrane region" description="Helical" evidence="6">
    <location>
        <begin position="273"/>
        <end position="292"/>
    </location>
</feature>
<feature type="transmembrane region" description="Helical" evidence="6">
    <location>
        <begin position="363"/>
        <end position="386"/>
    </location>
</feature>
<gene>
    <name evidence="8" type="ORF">SAMN04489712_11587</name>
</gene>
<dbReference type="SUPFAM" id="SSF103473">
    <property type="entry name" value="MFS general substrate transporter"/>
    <property type="match status" value="1"/>
</dbReference>
<feature type="transmembrane region" description="Helical" evidence="6">
    <location>
        <begin position="304"/>
        <end position="327"/>
    </location>
</feature>
<accession>A0A1H6DCE7</accession>
<name>A0A1H6DCE7_9ACTN</name>
<sequence length="490" mass="49809">MSSSTPRVSRSAAAWTVAGLVLLALNLRAAITGVSPLLDDLQHALGLSTTAMGVLTTLPVLCLGAFAALAPPLARRVGTEVTLTGALLLIMGGILLRSAPWPGGLATAALFAGTAMAGAGIAIGNVLMPYVIKSAFPERVGLFTGLAMMLMSTGAALSSGLAVPLNELGGWRTALAVWAVPALVGVSVWAPLAVRRRAAAAVSAGTEPSASPGDSRTTPGVSPQAGKPADTVAQGAGTASDVPPQAGKPTGVVAQGAAPRGEGASGSVLRSRLAWYVTLFMGMQSLTFYVLMSWLPAIMRDHGYTAATAGLMLSVTMLLGIPTGMVMPVLAARRADQRPLVVAVMALLIGGVAGLLLAPEAGWLWTVVLGIALGAAFPLAFTLITLRSATPRAAAELSGMAQTTGYLLAGAGPFLIGVLNEATGGWRVPLAILLVWLLPETLFALRAARPGHVGTTSAADLTRIEPTEAPRPQQKVDPQDALTRTGRPSS</sequence>
<dbReference type="InterPro" id="IPR011701">
    <property type="entry name" value="MFS"/>
</dbReference>
<feature type="region of interest" description="Disordered" evidence="5">
    <location>
        <begin position="203"/>
        <end position="264"/>
    </location>
</feature>
<dbReference type="GO" id="GO:0005886">
    <property type="term" value="C:plasma membrane"/>
    <property type="evidence" value="ECO:0007669"/>
    <property type="project" value="UniProtKB-SubCell"/>
</dbReference>
<feature type="transmembrane region" description="Helical" evidence="6">
    <location>
        <begin position="140"/>
        <end position="163"/>
    </location>
</feature>
<dbReference type="OrthoDB" id="5317164at2"/>
<keyword evidence="3 6" id="KW-1133">Transmembrane helix</keyword>
<protein>
    <submittedName>
        <fullName evidence="8">MFS transporter, CP family, cyanate transporter</fullName>
    </submittedName>
</protein>
<evidence type="ECO:0000256" key="2">
    <source>
        <dbReference type="ARBA" id="ARBA00022692"/>
    </source>
</evidence>
<feature type="transmembrane region" description="Helical" evidence="6">
    <location>
        <begin position="339"/>
        <end position="357"/>
    </location>
</feature>
<dbReference type="EMBL" id="FNVO01000015">
    <property type="protein sequence ID" value="SEG82802.1"/>
    <property type="molecule type" value="Genomic_DNA"/>
</dbReference>
<dbReference type="RefSeq" id="WP_103941728.1">
    <property type="nucleotide sequence ID" value="NZ_FNVO01000015.1"/>
</dbReference>
<evidence type="ECO:0000259" key="7">
    <source>
        <dbReference type="PROSITE" id="PS50850"/>
    </source>
</evidence>
<evidence type="ECO:0000256" key="4">
    <source>
        <dbReference type="ARBA" id="ARBA00023136"/>
    </source>
</evidence>
<feature type="transmembrane region" description="Helical" evidence="6">
    <location>
        <begin position="175"/>
        <end position="194"/>
    </location>
</feature>
<reference evidence="9" key="1">
    <citation type="submission" date="2016-10" db="EMBL/GenBank/DDBJ databases">
        <authorList>
            <person name="Varghese N."/>
            <person name="Submissions S."/>
        </authorList>
    </citation>
    <scope>NUCLEOTIDE SEQUENCE [LARGE SCALE GENOMIC DNA]</scope>
    <source>
        <strain evidence="9">DSM 43163</strain>
    </source>
</reference>
<keyword evidence="9" id="KW-1185">Reference proteome</keyword>
<proteinExistence type="predicted"/>
<comment type="subcellular location">
    <subcellularLocation>
        <location evidence="1">Cell membrane</location>
        <topology evidence="1">Multi-pass membrane protein</topology>
    </subcellularLocation>
</comment>
<feature type="domain" description="Major facilitator superfamily (MFS) profile" evidence="7">
    <location>
        <begin position="12"/>
        <end position="452"/>
    </location>
</feature>
<feature type="transmembrane region" description="Helical" evidence="6">
    <location>
        <begin position="45"/>
        <end position="69"/>
    </location>
</feature>
<dbReference type="AlphaFoldDB" id="A0A1H6DCE7"/>
<dbReference type="Pfam" id="PF07690">
    <property type="entry name" value="MFS_1"/>
    <property type="match status" value="1"/>
</dbReference>
<organism evidence="8 9">
    <name type="scientific">Thermomonospora echinospora</name>
    <dbReference type="NCBI Taxonomy" id="1992"/>
    <lineage>
        <taxon>Bacteria</taxon>
        <taxon>Bacillati</taxon>
        <taxon>Actinomycetota</taxon>
        <taxon>Actinomycetes</taxon>
        <taxon>Streptosporangiales</taxon>
        <taxon>Thermomonosporaceae</taxon>
        <taxon>Thermomonospora</taxon>
    </lineage>
</organism>